<reference evidence="2" key="1">
    <citation type="submission" date="2022-11" db="UniProtKB">
        <authorList>
            <consortium name="WormBaseParasite"/>
        </authorList>
    </citation>
    <scope>IDENTIFICATION</scope>
</reference>
<proteinExistence type="predicted"/>
<name>A0A915IEI2_ROMCU</name>
<accession>A0A915IEI2</accession>
<dbReference type="Proteomes" id="UP000887565">
    <property type="component" value="Unplaced"/>
</dbReference>
<keyword evidence="1" id="KW-1185">Reference proteome</keyword>
<evidence type="ECO:0000313" key="1">
    <source>
        <dbReference type="Proteomes" id="UP000887565"/>
    </source>
</evidence>
<protein>
    <submittedName>
        <fullName evidence="2">Uncharacterized protein</fullName>
    </submittedName>
</protein>
<dbReference type="AlphaFoldDB" id="A0A915IEI2"/>
<evidence type="ECO:0000313" key="2">
    <source>
        <dbReference type="WBParaSite" id="nRc.2.0.1.t11626-RA"/>
    </source>
</evidence>
<dbReference type="WBParaSite" id="nRc.2.0.1.t11626-RA">
    <property type="protein sequence ID" value="nRc.2.0.1.t11626-RA"/>
    <property type="gene ID" value="nRc.2.0.1.g11626"/>
</dbReference>
<sequence>MNKQMHKPTKNGGCLTILLRQTGPGSKNICWKRSAIEPMVLPFGPSRGPPFCWPPHACKLASICDALGAMLSLAH</sequence>
<organism evidence="1 2">
    <name type="scientific">Romanomermis culicivorax</name>
    <name type="common">Nematode worm</name>
    <dbReference type="NCBI Taxonomy" id="13658"/>
    <lineage>
        <taxon>Eukaryota</taxon>
        <taxon>Metazoa</taxon>
        <taxon>Ecdysozoa</taxon>
        <taxon>Nematoda</taxon>
        <taxon>Enoplea</taxon>
        <taxon>Dorylaimia</taxon>
        <taxon>Mermithida</taxon>
        <taxon>Mermithoidea</taxon>
        <taxon>Mermithidae</taxon>
        <taxon>Romanomermis</taxon>
    </lineage>
</organism>